<name>A0ABT0UH63_9ACTN</name>
<gene>
    <name evidence="2" type="ORF">NBG84_04400</name>
</gene>
<feature type="compositionally biased region" description="Basic and acidic residues" evidence="1">
    <location>
        <begin position="37"/>
        <end position="46"/>
    </location>
</feature>
<keyword evidence="3" id="KW-1185">Reference proteome</keyword>
<comment type="caution">
    <text evidence="2">The sequence shown here is derived from an EMBL/GenBank/DDBJ whole genome shotgun (WGS) entry which is preliminary data.</text>
</comment>
<accession>A0ABT0UH63</accession>
<evidence type="ECO:0000313" key="2">
    <source>
        <dbReference type="EMBL" id="MCM2387557.1"/>
    </source>
</evidence>
<dbReference type="EMBL" id="JAMQAW010000003">
    <property type="protein sequence ID" value="MCM2387557.1"/>
    <property type="molecule type" value="Genomic_DNA"/>
</dbReference>
<organism evidence="2 3">
    <name type="scientific">Streptomyces albipurpureus</name>
    <dbReference type="NCBI Taxonomy" id="2897419"/>
    <lineage>
        <taxon>Bacteria</taxon>
        <taxon>Bacillati</taxon>
        <taxon>Actinomycetota</taxon>
        <taxon>Actinomycetes</taxon>
        <taxon>Kitasatosporales</taxon>
        <taxon>Streptomycetaceae</taxon>
        <taxon>Streptomyces</taxon>
    </lineage>
</organism>
<proteinExistence type="predicted"/>
<dbReference type="RefSeq" id="WP_250917916.1">
    <property type="nucleotide sequence ID" value="NZ_JAMQAW010000003.1"/>
</dbReference>
<reference evidence="2" key="1">
    <citation type="submission" date="2022-06" db="EMBL/GenBank/DDBJ databases">
        <title>Genome public.</title>
        <authorList>
            <person name="Sun Q."/>
        </authorList>
    </citation>
    <scope>NUCLEOTIDE SEQUENCE</scope>
    <source>
        <strain evidence="2">CWNU-1</strain>
    </source>
</reference>
<evidence type="ECO:0000256" key="1">
    <source>
        <dbReference type="SAM" id="MobiDB-lite"/>
    </source>
</evidence>
<protein>
    <submittedName>
        <fullName evidence="2">Uncharacterized protein</fullName>
    </submittedName>
</protein>
<evidence type="ECO:0000313" key="3">
    <source>
        <dbReference type="Proteomes" id="UP001431429"/>
    </source>
</evidence>
<dbReference type="Proteomes" id="UP001431429">
    <property type="component" value="Unassembled WGS sequence"/>
</dbReference>
<sequence length="55" mass="6126">MTIHYPTGPRNFGAQLVGGRRHRARRTVITPLRSAHSARDIRKSRTSDGQTPSAE</sequence>
<feature type="region of interest" description="Disordered" evidence="1">
    <location>
        <begin position="1"/>
        <end position="55"/>
    </location>
</feature>